<keyword evidence="2" id="KW-1185">Reference proteome</keyword>
<dbReference type="EMBL" id="JAMAST010000002">
    <property type="protein sequence ID" value="MCL1631017.1"/>
    <property type="molecule type" value="Genomic_DNA"/>
</dbReference>
<protein>
    <submittedName>
        <fullName evidence="1">Fur-regulated basic protein FbpA</fullName>
    </submittedName>
</protein>
<accession>A0ABT0M829</accession>
<dbReference type="Pfam" id="PF13076">
    <property type="entry name" value="Fur_reg_FbpA"/>
    <property type="match status" value="1"/>
</dbReference>
<evidence type="ECO:0000313" key="2">
    <source>
        <dbReference type="Proteomes" id="UP001203004"/>
    </source>
</evidence>
<proteinExistence type="predicted"/>
<name>A0ABT0M829_9BACL</name>
<sequence>MPDTLKTEDEQKKDALISVLLEHGVFKSENHQLYELTLNELEDVCRHYLQTD</sequence>
<reference evidence="1 2" key="1">
    <citation type="submission" date="2022-05" db="EMBL/GenBank/DDBJ databases">
        <title>Sporolactobacillus sp nov CPB3-1, isolated from tree bark (Mangifera indica L.).</title>
        <authorList>
            <person name="Phuengjayaem S."/>
            <person name="Tanasupawat S."/>
        </authorList>
    </citation>
    <scope>NUCLEOTIDE SEQUENCE [LARGE SCALE GENOMIC DNA]</scope>
    <source>
        <strain evidence="1 2">CPB3-1</strain>
    </source>
</reference>
<gene>
    <name evidence="1" type="ORF">M3N64_03535</name>
</gene>
<evidence type="ECO:0000313" key="1">
    <source>
        <dbReference type="EMBL" id="MCL1631017.1"/>
    </source>
</evidence>
<comment type="caution">
    <text evidence="1">The sequence shown here is derived from an EMBL/GenBank/DDBJ whole genome shotgun (WGS) entry which is preliminary data.</text>
</comment>
<dbReference type="InterPro" id="IPR025072">
    <property type="entry name" value="Fur_reg_FbpA"/>
</dbReference>
<organism evidence="1 2">
    <name type="scientific">Sporolactobacillus mangiferae</name>
    <dbReference type="NCBI Taxonomy" id="2940498"/>
    <lineage>
        <taxon>Bacteria</taxon>
        <taxon>Bacillati</taxon>
        <taxon>Bacillota</taxon>
        <taxon>Bacilli</taxon>
        <taxon>Bacillales</taxon>
        <taxon>Sporolactobacillaceae</taxon>
        <taxon>Sporolactobacillus</taxon>
    </lineage>
</organism>
<dbReference type="Proteomes" id="UP001203004">
    <property type="component" value="Unassembled WGS sequence"/>
</dbReference>
<dbReference type="RefSeq" id="WP_249098107.1">
    <property type="nucleotide sequence ID" value="NZ_JAMAST010000002.1"/>
</dbReference>